<evidence type="ECO:0000259" key="7">
    <source>
        <dbReference type="Pfam" id="PF07810"/>
    </source>
</evidence>
<sequence>MTAAFRPQRVSSDVGSQLNFNLESRTRNVEIACKLELDMVAKEDTIPDALKEQRYVHIIRNSALSIPKKRRTVAKYLQKQRVGNTNNYKDKNEDWRKVWKNFKSKVKDFGQKFVFWGSSIKTVEGNFGIAIVSYFVFLRWLFFLNLIIACLLFTFVILPEFFIDGDAVREYYNVQNDECALAYVDSIDDTCITNGSVSHCLENFLTGEGWMEETLLFYGTFIPDMVAVNLSSTALLGQNSTAVQGLILSYNRPVAYITTTVIYLTLCLIVMLRYAMSLLEKSLVYSSSKEPLKFSTLVLSGWDFSVREPKKVKYKERNLLLEFQVSLEVQRLEVLKEGQHIGQRLGIYGVRMLVHFLVILSNLCAYYLIYFTTQFNVRTDIESEGLRSIAELGFEWLPSITLVLLNNALPKYITRIVQYEVYTPSFEVNMNIIRTSFLKLASLLVLLFSLYNNISCPESEKDSCGACGVTDSLVLSCWETVVGQEFYKLTVVDLLSKVAAVYTWEYPRKESPRPRKNSIVWGIVKVRDRCVFLPFLPVITTVKFFILFYVRKFSLLHNMQPSGREARASQSTFFFVVLLIVTFLMCLVPVVFALVTLALIYQYNQAAASGQLIELLKKHLTLEKKSKHILNENLRRILRQAKAARTE</sequence>
<dbReference type="GO" id="GO:0005886">
    <property type="term" value="C:plasma membrane"/>
    <property type="evidence" value="ECO:0007669"/>
    <property type="project" value="InterPro"/>
</dbReference>
<feature type="transmembrane region" description="Helical" evidence="6">
    <location>
        <begin position="256"/>
        <end position="276"/>
    </location>
</feature>
<reference evidence="8 9" key="1">
    <citation type="journal article" date="2017" name="PLoS Biol.">
        <title>The sea cucumber genome provides insights into morphological evolution and visceral regeneration.</title>
        <authorList>
            <person name="Zhang X."/>
            <person name="Sun L."/>
            <person name="Yuan J."/>
            <person name="Sun Y."/>
            <person name="Gao Y."/>
            <person name="Zhang L."/>
            <person name="Li S."/>
            <person name="Dai H."/>
            <person name="Hamel J.F."/>
            <person name="Liu C."/>
            <person name="Yu Y."/>
            <person name="Liu S."/>
            <person name="Lin W."/>
            <person name="Guo K."/>
            <person name="Jin S."/>
            <person name="Xu P."/>
            <person name="Storey K.B."/>
            <person name="Huan P."/>
            <person name="Zhang T."/>
            <person name="Zhou Y."/>
            <person name="Zhang J."/>
            <person name="Lin C."/>
            <person name="Li X."/>
            <person name="Xing L."/>
            <person name="Huo D."/>
            <person name="Sun M."/>
            <person name="Wang L."/>
            <person name="Mercier A."/>
            <person name="Li F."/>
            <person name="Yang H."/>
            <person name="Xiang J."/>
        </authorList>
    </citation>
    <scope>NUCLEOTIDE SEQUENCE [LARGE SCALE GENOMIC DNA]</scope>
    <source>
        <strain evidence="8">Shaxun</strain>
        <tissue evidence="8">Muscle</tissue>
    </source>
</reference>
<gene>
    <name evidence="8" type="ORF">BSL78_16362</name>
</gene>
<feature type="domain" description="TMC" evidence="7">
    <location>
        <begin position="531"/>
        <end position="569"/>
    </location>
</feature>
<dbReference type="InterPro" id="IPR012496">
    <property type="entry name" value="TMC_dom"/>
</dbReference>
<organism evidence="8 9">
    <name type="scientific">Stichopus japonicus</name>
    <name type="common">Sea cucumber</name>
    <dbReference type="NCBI Taxonomy" id="307972"/>
    <lineage>
        <taxon>Eukaryota</taxon>
        <taxon>Metazoa</taxon>
        <taxon>Echinodermata</taxon>
        <taxon>Eleutherozoa</taxon>
        <taxon>Echinozoa</taxon>
        <taxon>Holothuroidea</taxon>
        <taxon>Aspidochirotacea</taxon>
        <taxon>Aspidochirotida</taxon>
        <taxon>Stichopodidae</taxon>
        <taxon>Apostichopus</taxon>
    </lineage>
</organism>
<keyword evidence="3 6" id="KW-0812">Transmembrane</keyword>
<evidence type="ECO:0000256" key="5">
    <source>
        <dbReference type="ARBA" id="ARBA00023136"/>
    </source>
</evidence>
<dbReference type="PANTHER" id="PTHR23302:SF24">
    <property type="entry name" value="TMC DOMAIN-CONTAINING PROTEIN"/>
    <property type="match status" value="1"/>
</dbReference>
<dbReference type="GO" id="GO:0008381">
    <property type="term" value="F:mechanosensitive monoatomic ion channel activity"/>
    <property type="evidence" value="ECO:0007669"/>
    <property type="project" value="TreeGrafter"/>
</dbReference>
<evidence type="ECO:0000256" key="2">
    <source>
        <dbReference type="ARBA" id="ARBA00006510"/>
    </source>
</evidence>
<evidence type="ECO:0000256" key="4">
    <source>
        <dbReference type="ARBA" id="ARBA00022989"/>
    </source>
</evidence>
<comment type="caution">
    <text evidence="8">The sequence shown here is derived from an EMBL/GenBank/DDBJ whole genome shotgun (WGS) entry which is preliminary data.</text>
</comment>
<dbReference type="InterPro" id="IPR038900">
    <property type="entry name" value="TMC"/>
</dbReference>
<name>A0A2G8KFI1_STIJA</name>
<comment type="subcellular location">
    <subcellularLocation>
        <location evidence="1">Membrane</location>
        <topology evidence="1">Multi-pass membrane protein</topology>
    </subcellularLocation>
</comment>
<evidence type="ECO:0000256" key="3">
    <source>
        <dbReference type="ARBA" id="ARBA00022692"/>
    </source>
</evidence>
<evidence type="ECO:0000313" key="9">
    <source>
        <dbReference type="Proteomes" id="UP000230750"/>
    </source>
</evidence>
<dbReference type="OrthoDB" id="1936208at2759"/>
<dbReference type="PANTHER" id="PTHR23302">
    <property type="entry name" value="TRANSMEMBRANE CHANNEL-RELATED"/>
    <property type="match status" value="1"/>
</dbReference>
<accession>A0A2G8KFI1</accession>
<feature type="transmembrane region" description="Helical" evidence="6">
    <location>
        <begin position="345"/>
        <end position="369"/>
    </location>
</feature>
<feature type="transmembrane region" description="Helical" evidence="6">
    <location>
        <begin position="113"/>
        <end position="136"/>
    </location>
</feature>
<dbReference type="STRING" id="307972.A0A2G8KFI1"/>
<dbReference type="AlphaFoldDB" id="A0A2G8KFI1"/>
<evidence type="ECO:0000256" key="6">
    <source>
        <dbReference type="SAM" id="Phobius"/>
    </source>
</evidence>
<comment type="similarity">
    <text evidence="2">Belongs to the TMC family.</text>
</comment>
<keyword evidence="9" id="KW-1185">Reference proteome</keyword>
<feature type="transmembrane region" description="Helical" evidence="6">
    <location>
        <begin position="571"/>
        <end position="601"/>
    </location>
</feature>
<feature type="domain" description="TMC" evidence="7">
    <location>
        <begin position="477"/>
        <end position="509"/>
    </location>
</feature>
<proteinExistence type="inferred from homology"/>
<dbReference type="EMBL" id="MRZV01000621">
    <property type="protein sequence ID" value="PIK46764.1"/>
    <property type="molecule type" value="Genomic_DNA"/>
</dbReference>
<keyword evidence="5 6" id="KW-0472">Membrane</keyword>
<dbReference type="Proteomes" id="UP000230750">
    <property type="component" value="Unassembled WGS sequence"/>
</dbReference>
<protein>
    <submittedName>
        <fullName evidence="8">Putative transmembrane channel-like protein 7</fullName>
    </submittedName>
</protein>
<feature type="transmembrane region" description="Helical" evidence="6">
    <location>
        <begin position="142"/>
        <end position="163"/>
    </location>
</feature>
<dbReference type="Pfam" id="PF07810">
    <property type="entry name" value="TMC"/>
    <property type="match status" value="2"/>
</dbReference>
<evidence type="ECO:0000313" key="8">
    <source>
        <dbReference type="EMBL" id="PIK46764.1"/>
    </source>
</evidence>
<evidence type="ECO:0000256" key="1">
    <source>
        <dbReference type="ARBA" id="ARBA00004141"/>
    </source>
</evidence>
<keyword evidence="4 6" id="KW-1133">Transmembrane helix</keyword>
<feature type="transmembrane region" description="Helical" evidence="6">
    <location>
        <begin position="531"/>
        <end position="551"/>
    </location>
</feature>